<dbReference type="Proteomes" id="UP000230423">
    <property type="component" value="Unassembled WGS sequence"/>
</dbReference>
<feature type="compositionally biased region" description="Pro residues" evidence="1">
    <location>
        <begin position="48"/>
        <end position="57"/>
    </location>
</feature>
<evidence type="ECO:0000313" key="3">
    <source>
        <dbReference type="Proteomes" id="UP000230423"/>
    </source>
</evidence>
<evidence type="ECO:0000313" key="2">
    <source>
        <dbReference type="EMBL" id="PIO67068.1"/>
    </source>
</evidence>
<gene>
    <name evidence="2" type="ORF">TELCIR_11197</name>
</gene>
<accession>A0A2G9UA41</accession>
<evidence type="ECO:0000256" key="1">
    <source>
        <dbReference type="SAM" id="MobiDB-lite"/>
    </source>
</evidence>
<organism evidence="2 3">
    <name type="scientific">Teladorsagia circumcincta</name>
    <name type="common">Brown stomach worm</name>
    <name type="synonym">Ostertagia circumcincta</name>
    <dbReference type="NCBI Taxonomy" id="45464"/>
    <lineage>
        <taxon>Eukaryota</taxon>
        <taxon>Metazoa</taxon>
        <taxon>Ecdysozoa</taxon>
        <taxon>Nematoda</taxon>
        <taxon>Chromadorea</taxon>
        <taxon>Rhabditida</taxon>
        <taxon>Rhabditina</taxon>
        <taxon>Rhabditomorpha</taxon>
        <taxon>Strongyloidea</taxon>
        <taxon>Trichostrongylidae</taxon>
        <taxon>Teladorsagia</taxon>
    </lineage>
</organism>
<feature type="region of interest" description="Disordered" evidence="1">
    <location>
        <begin position="42"/>
        <end position="64"/>
    </location>
</feature>
<sequence>MDASSLSADVAFDLGSSLSSIGGTGCTPPTQTGVRVQQKFYPIEAGSEPPPPPPNPPITTIDEYGTVDVLLNPKKRKTKEKPEERSE</sequence>
<dbReference type="EMBL" id="KZ347837">
    <property type="protein sequence ID" value="PIO67068.1"/>
    <property type="molecule type" value="Genomic_DNA"/>
</dbReference>
<name>A0A2G9UA41_TELCI</name>
<keyword evidence="3" id="KW-1185">Reference proteome</keyword>
<reference evidence="2 3" key="1">
    <citation type="submission" date="2015-09" db="EMBL/GenBank/DDBJ databases">
        <title>Draft genome of the parasitic nematode Teladorsagia circumcincta isolate WARC Sus (inbred).</title>
        <authorList>
            <person name="Mitreva M."/>
        </authorList>
    </citation>
    <scope>NUCLEOTIDE SEQUENCE [LARGE SCALE GENOMIC DNA]</scope>
    <source>
        <strain evidence="2 3">S</strain>
    </source>
</reference>
<proteinExistence type="predicted"/>
<protein>
    <submittedName>
        <fullName evidence="2">Uncharacterized protein</fullName>
    </submittedName>
</protein>
<dbReference type="AlphaFoldDB" id="A0A2G9UA41"/>